<dbReference type="EMBL" id="JMIH01000026">
    <property type="protein sequence ID" value="KEO72262.1"/>
    <property type="molecule type" value="Genomic_DNA"/>
</dbReference>
<evidence type="ECO:0000313" key="1">
    <source>
        <dbReference type="EMBL" id="KEO72262.1"/>
    </source>
</evidence>
<organism evidence="1 2">
    <name type="scientific">Anditalea andensis</name>
    <dbReference type="NCBI Taxonomy" id="1048983"/>
    <lineage>
        <taxon>Bacteria</taxon>
        <taxon>Pseudomonadati</taxon>
        <taxon>Bacteroidota</taxon>
        <taxon>Cytophagia</taxon>
        <taxon>Cytophagales</taxon>
        <taxon>Cytophagaceae</taxon>
        <taxon>Anditalea</taxon>
    </lineage>
</organism>
<keyword evidence="2" id="KW-1185">Reference proteome</keyword>
<gene>
    <name evidence="1" type="ORF">EL17_18865</name>
</gene>
<proteinExistence type="predicted"/>
<evidence type="ECO:0008006" key="3">
    <source>
        <dbReference type="Google" id="ProtNLM"/>
    </source>
</evidence>
<comment type="caution">
    <text evidence="1">The sequence shown here is derived from an EMBL/GenBank/DDBJ whole genome shotgun (WGS) entry which is preliminary data.</text>
</comment>
<reference evidence="1 2" key="1">
    <citation type="submission" date="2014-04" db="EMBL/GenBank/DDBJ databases">
        <title>Characterization and application of a salt tolerant electro-active bacterium.</title>
        <authorList>
            <person name="Yang L."/>
            <person name="Wei S."/>
            <person name="Tay Q.X.M."/>
        </authorList>
    </citation>
    <scope>NUCLEOTIDE SEQUENCE [LARGE SCALE GENOMIC DNA]</scope>
    <source>
        <strain evidence="1 2">LY1</strain>
    </source>
</reference>
<sequence>MSNIIEIRRIQPPNQLASGFLKFAKEVNQKSIDLNTKFTEQEIFDIFNNSFPGKIRANFLLWVGDLNKIIEGINLILSDLSDLKNDRNSLKGNPITRSELLIQSFFGEFFRIRETSKIFIKLLTKEKVLNKKSKELVIETYFIVFDKMYEIRNLFVHQNLGFKDFDVNLGKDFFELFDKEEQEKFTNLLNQANTRENTIEMQCALYIKFIEHIMESYIEFQEKLNGFLADLIVLYEEQVMKITVASRGTVLNSK</sequence>
<protein>
    <recommendedName>
        <fullName evidence="3">Cthe-2314-like HEPN domain-containing protein</fullName>
    </recommendedName>
</protein>
<name>A0A074LEP5_9BACT</name>
<accession>A0A074LEP5</accession>
<dbReference type="Proteomes" id="UP000027821">
    <property type="component" value="Unassembled WGS sequence"/>
</dbReference>
<evidence type="ECO:0000313" key="2">
    <source>
        <dbReference type="Proteomes" id="UP000027821"/>
    </source>
</evidence>
<dbReference type="RefSeq" id="WP_035077998.1">
    <property type="nucleotide sequence ID" value="NZ_JMIH01000026.1"/>
</dbReference>
<dbReference type="OrthoDB" id="1491995at2"/>
<dbReference type="eggNOG" id="ENOG502ZT7J">
    <property type="taxonomic scope" value="Bacteria"/>
</dbReference>
<dbReference type="AlphaFoldDB" id="A0A074LEP5"/>